<evidence type="ECO:0000256" key="4">
    <source>
        <dbReference type="ARBA" id="ARBA00013191"/>
    </source>
</evidence>
<evidence type="ECO:0000313" key="17">
    <source>
        <dbReference type="Proteomes" id="UP000184384"/>
    </source>
</evidence>
<evidence type="ECO:0000256" key="12">
    <source>
        <dbReference type="ARBA" id="ARBA00048506"/>
    </source>
</evidence>
<evidence type="ECO:0000256" key="8">
    <source>
        <dbReference type="ARBA" id="ARBA00039450"/>
    </source>
</evidence>
<dbReference type="RefSeq" id="WP_072943000.1">
    <property type="nucleotide sequence ID" value="NZ_FQWO01000005.1"/>
</dbReference>
<keyword evidence="7" id="KW-0012">Acyltransferase</keyword>
<comment type="similarity">
    <text evidence="2 13">Belongs to the thiolase-like superfamily. Beta-ketoacyl-ACP synthases family.</text>
</comment>
<dbReference type="SUPFAM" id="SSF53901">
    <property type="entry name" value="Thiolase-like"/>
    <property type="match status" value="2"/>
</dbReference>
<dbReference type="InterPro" id="IPR020841">
    <property type="entry name" value="PKS_Beta-ketoAc_synthase_dom"/>
</dbReference>
<dbReference type="GO" id="GO:0004315">
    <property type="term" value="F:3-oxoacyl-[acyl-carrier-protein] synthase activity"/>
    <property type="evidence" value="ECO:0007669"/>
    <property type="project" value="UniProtKB-EC"/>
</dbReference>
<evidence type="ECO:0000256" key="5">
    <source>
        <dbReference type="ARBA" id="ARBA00022490"/>
    </source>
</evidence>
<feature type="domain" description="Ketosynthase family 3 (KS3)" evidence="14">
    <location>
        <begin position="2"/>
        <end position="421"/>
    </location>
</feature>
<dbReference type="Proteomes" id="UP000184384">
    <property type="component" value="Unassembled WGS sequence"/>
</dbReference>
<evidence type="ECO:0000256" key="9">
    <source>
        <dbReference type="ARBA" id="ARBA00041620"/>
    </source>
</evidence>
<dbReference type="Pfam" id="PF02801">
    <property type="entry name" value="Ketoacyl-synt_C"/>
    <property type="match status" value="1"/>
</dbReference>
<dbReference type="AlphaFoldDB" id="A0A1M5NPG4"/>
<reference evidence="16" key="1">
    <citation type="submission" date="2016-11" db="EMBL/GenBank/DDBJ databases">
        <authorList>
            <person name="Jaros S."/>
            <person name="Januszkiewicz K."/>
            <person name="Wedrychowicz H."/>
        </authorList>
    </citation>
    <scope>NUCLEOTIDE SEQUENCE [LARGE SCALE GENOMIC DNA]</scope>
    <source>
        <strain evidence="16">DSM 19729</strain>
    </source>
</reference>
<dbReference type="CDD" id="cd00834">
    <property type="entry name" value="KAS_I_II"/>
    <property type="match status" value="1"/>
</dbReference>
<name>A0A1M5NPG4_9FLAO</name>
<dbReference type="Pfam" id="PF00109">
    <property type="entry name" value="ketoacyl-synt"/>
    <property type="match status" value="1"/>
</dbReference>
<accession>A0A1M5NPG4</accession>
<dbReference type="InterPro" id="IPR000794">
    <property type="entry name" value="Beta-ketoacyl_synthase"/>
</dbReference>
<keyword evidence="5" id="KW-0963">Cytoplasm</keyword>
<dbReference type="InterPro" id="IPR016039">
    <property type="entry name" value="Thiolase-like"/>
</dbReference>
<dbReference type="GO" id="GO:0006633">
    <property type="term" value="P:fatty acid biosynthetic process"/>
    <property type="evidence" value="ECO:0007669"/>
    <property type="project" value="TreeGrafter"/>
</dbReference>
<evidence type="ECO:0000313" key="16">
    <source>
        <dbReference type="EMBL" id="SHG91441.1"/>
    </source>
</evidence>
<dbReference type="PANTHER" id="PTHR11712:SF306">
    <property type="entry name" value="3-OXOACYL-[ACYL-CARRIER-PROTEIN] SYNTHASE 1"/>
    <property type="match status" value="1"/>
</dbReference>
<comment type="subunit">
    <text evidence="3">Homodimer.</text>
</comment>
<evidence type="ECO:0000313" key="15">
    <source>
        <dbReference type="EMBL" id="PRZ23356.1"/>
    </source>
</evidence>
<dbReference type="PROSITE" id="PS52004">
    <property type="entry name" value="KS3_2"/>
    <property type="match status" value="1"/>
</dbReference>
<dbReference type="GO" id="GO:0005829">
    <property type="term" value="C:cytosol"/>
    <property type="evidence" value="ECO:0007669"/>
    <property type="project" value="TreeGrafter"/>
</dbReference>
<dbReference type="Gene3D" id="3.40.47.10">
    <property type="match status" value="2"/>
</dbReference>
<organism evidence="16 17">
    <name type="scientific">Flavobacterium granuli</name>
    <dbReference type="NCBI Taxonomy" id="280093"/>
    <lineage>
        <taxon>Bacteria</taxon>
        <taxon>Pseudomonadati</taxon>
        <taxon>Bacteroidota</taxon>
        <taxon>Flavobacteriia</taxon>
        <taxon>Flavobacteriales</taxon>
        <taxon>Flavobacteriaceae</taxon>
        <taxon>Flavobacterium</taxon>
    </lineage>
</organism>
<dbReference type="OrthoDB" id="9808669at2"/>
<evidence type="ECO:0000256" key="10">
    <source>
        <dbReference type="ARBA" id="ARBA00042143"/>
    </source>
</evidence>
<dbReference type="InterPro" id="IPR014030">
    <property type="entry name" value="Ketoacyl_synth_N"/>
</dbReference>
<evidence type="ECO:0000313" key="18">
    <source>
        <dbReference type="Proteomes" id="UP000237771"/>
    </source>
</evidence>
<proteinExistence type="inferred from homology"/>
<evidence type="ECO:0000256" key="1">
    <source>
        <dbReference type="ARBA" id="ARBA00004496"/>
    </source>
</evidence>
<comment type="catalytic activity">
    <reaction evidence="12">
        <text>a fatty acyl-[ACP] + malonyl-[ACP] + H(+) = a 3-oxoacyl-[ACP] + holo-[ACP] + CO2</text>
        <dbReference type="Rhea" id="RHEA:22836"/>
        <dbReference type="Rhea" id="RHEA-COMP:9623"/>
        <dbReference type="Rhea" id="RHEA-COMP:9685"/>
        <dbReference type="Rhea" id="RHEA-COMP:9916"/>
        <dbReference type="Rhea" id="RHEA-COMP:14125"/>
        <dbReference type="ChEBI" id="CHEBI:15378"/>
        <dbReference type="ChEBI" id="CHEBI:16526"/>
        <dbReference type="ChEBI" id="CHEBI:64479"/>
        <dbReference type="ChEBI" id="CHEBI:78449"/>
        <dbReference type="ChEBI" id="CHEBI:78776"/>
        <dbReference type="ChEBI" id="CHEBI:138651"/>
        <dbReference type="EC" id="2.3.1.41"/>
    </reaction>
    <physiologicalReaction direction="left-to-right" evidence="12">
        <dbReference type="Rhea" id="RHEA:22837"/>
    </physiologicalReaction>
</comment>
<evidence type="ECO:0000256" key="7">
    <source>
        <dbReference type="ARBA" id="ARBA00023315"/>
    </source>
</evidence>
<evidence type="ECO:0000256" key="3">
    <source>
        <dbReference type="ARBA" id="ARBA00011738"/>
    </source>
</evidence>
<dbReference type="EMBL" id="FQWO01000005">
    <property type="protein sequence ID" value="SHG91441.1"/>
    <property type="molecule type" value="Genomic_DNA"/>
</dbReference>
<evidence type="ECO:0000256" key="11">
    <source>
        <dbReference type="ARBA" id="ARBA00048121"/>
    </source>
</evidence>
<evidence type="ECO:0000256" key="13">
    <source>
        <dbReference type="RuleBase" id="RU003694"/>
    </source>
</evidence>
<evidence type="ECO:0000259" key="14">
    <source>
        <dbReference type="PROSITE" id="PS52004"/>
    </source>
</evidence>
<evidence type="ECO:0000256" key="6">
    <source>
        <dbReference type="ARBA" id="ARBA00022679"/>
    </source>
</evidence>
<keyword evidence="6 13" id="KW-0808">Transferase</keyword>
<dbReference type="EC" id="2.3.1.41" evidence="4"/>
<protein>
    <recommendedName>
        <fullName evidence="8">3-oxoacyl-[acyl-carrier-protein] synthase 1</fullName>
        <ecNumber evidence="4">2.3.1.41</ecNumber>
    </recommendedName>
    <alternativeName>
        <fullName evidence="9">3-oxoacyl-[acyl-carrier-protein] synthase I</fullName>
    </alternativeName>
    <alternativeName>
        <fullName evidence="10">Beta-ketoacyl-ACP synthase I</fullName>
    </alternativeName>
</protein>
<comment type="subcellular location">
    <subcellularLocation>
        <location evidence="1">Cytoplasm</location>
    </subcellularLocation>
</comment>
<dbReference type="PANTHER" id="PTHR11712">
    <property type="entry name" value="POLYKETIDE SYNTHASE-RELATED"/>
    <property type="match status" value="1"/>
</dbReference>
<dbReference type="InterPro" id="IPR014031">
    <property type="entry name" value="Ketoacyl_synth_C"/>
</dbReference>
<gene>
    <name evidence="15" type="ORF">BC624_10578</name>
    <name evidence="16" type="ORF">SAMN05443373_10578</name>
</gene>
<keyword evidence="18" id="KW-1185">Reference proteome</keyword>
<reference evidence="17" key="2">
    <citation type="submission" date="2016-11" db="EMBL/GenBank/DDBJ databases">
        <authorList>
            <person name="Varghese N."/>
            <person name="Submissions S."/>
        </authorList>
    </citation>
    <scope>NUCLEOTIDE SEQUENCE [LARGE SCALE GENOMIC DNA]</scope>
    <source>
        <strain evidence="17">DSM 19729</strain>
    </source>
</reference>
<dbReference type="STRING" id="280093.SAMN05443373_10578"/>
<dbReference type="EMBL" id="PVUB01000005">
    <property type="protein sequence ID" value="PRZ23356.1"/>
    <property type="molecule type" value="Genomic_DNA"/>
</dbReference>
<comment type="catalytic activity">
    <reaction evidence="11">
        <text>(3Z)-decenoyl-[ACP] + malonyl-[ACP] + H(+) = 3-oxo-(5Z)-dodecenoyl-[ACP] + holo-[ACP] + CO2</text>
        <dbReference type="Rhea" id="RHEA:54940"/>
        <dbReference type="Rhea" id="RHEA-COMP:9623"/>
        <dbReference type="Rhea" id="RHEA-COMP:9685"/>
        <dbReference type="Rhea" id="RHEA-COMP:9927"/>
        <dbReference type="Rhea" id="RHEA-COMP:14042"/>
        <dbReference type="ChEBI" id="CHEBI:15378"/>
        <dbReference type="ChEBI" id="CHEBI:16526"/>
        <dbReference type="ChEBI" id="CHEBI:64479"/>
        <dbReference type="ChEBI" id="CHEBI:78449"/>
        <dbReference type="ChEBI" id="CHEBI:78798"/>
        <dbReference type="ChEBI" id="CHEBI:138410"/>
    </reaction>
    <physiologicalReaction direction="left-to-right" evidence="11">
        <dbReference type="Rhea" id="RHEA:54941"/>
    </physiologicalReaction>
</comment>
<dbReference type="Proteomes" id="UP000237771">
    <property type="component" value="Unassembled WGS sequence"/>
</dbReference>
<sequence>MGRRVVITGLGIVAPNGVGLDAFTHAIKNGISGIKRDPELERLQFSCQISGKPVITDELTLQYFSELELRGFNSTGILYGVIAGIDAWKDAGLSTEINEEPDWDSGTIFGTGTSGIEKFRESIYKIDDFQTRRLGSTAVAQTMNSGVSAYLGGKLGLGNQVSSNSSACTTGTESILMAFERIKSGQAKRILAGSTSDSGPYIWGGFDAMRVCTFKHNESPEKGSRPMSASASGFVPGSGAGALVLEDLESALARGARIYGEILGGNINSGGQRGLGTMTAPNPIAVQKCIKDALVNAKIHPDAVDVINGHLTATSKDSLEIENWSKALNRNGIHFPYINSLKSMVGHCLSAAGSVESVASILQLHQGFIFPNINAEDLHPEITNTIDESRIPRQLIEKESNIIVKASFGFGDVNGCVVFKKYTD</sequence>
<dbReference type="SMART" id="SM00825">
    <property type="entry name" value="PKS_KS"/>
    <property type="match status" value="1"/>
</dbReference>
<evidence type="ECO:0000256" key="2">
    <source>
        <dbReference type="ARBA" id="ARBA00008467"/>
    </source>
</evidence>
<reference evidence="15 18" key="3">
    <citation type="submission" date="2018-03" db="EMBL/GenBank/DDBJ databases">
        <title>Genomic Encyclopedia of Archaeal and Bacterial Type Strains, Phase II (KMG-II): from individual species to whole genera.</title>
        <authorList>
            <person name="Goeker M."/>
        </authorList>
    </citation>
    <scope>NUCLEOTIDE SEQUENCE [LARGE SCALE GENOMIC DNA]</scope>
    <source>
        <strain evidence="15 18">DSM 17797</strain>
    </source>
</reference>